<keyword evidence="3" id="KW-1185">Reference proteome</keyword>
<feature type="transmembrane region" description="Helical" evidence="1">
    <location>
        <begin position="34"/>
        <end position="55"/>
    </location>
</feature>
<keyword evidence="1" id="KW-0812">Transmembrane</keyword>
<dbReference type="GeneID" id="30992255"/>
<evidence type="ECO:0000256" key="1">
    <source>
        <dbReference type="SAM" id="Phobius"/>
    </source>
</evidence>
<proteinExistence type="predicted"/>
<dbReference type="AlphaFoldDB" id="A0A1E4S6Q0"/>
<gene>
    <name evidence="2" type="ORF">CYBJADRAFT_68583</name>
</gene>
<dbReference type="RefSeq" id="XP_020072111.1">
    <property type="nucleotide sequence ID" value="XM_020217859.1"/>
</dbReference>
<dbReference type="EMBL" id="KV453927">
    <property type="protein sequence ID" value="ODV75072.1"/>
    <property type="molecule type" value="Genomic_DNA"/>
</dbReference>
<accession>A0A1E4S6Q0</accession>
<sequence>MIKQNTNTKRKQGKQNKTLRQRCNVYFRSRRDDIASFFSVCLFLQVLYHLIWVHWWRFN</sequence>
<evidence type="ECO:0000313" key="3">
    <source>
        <dbReference type="Proteomes" id="UP000094389"/>
    </source>
</evidence>
<reference evidence="2 3" key="1">
    <citation type="journal article" date="2016" name="Proc. Natl. Acad. Sci. U.S.A.">
        <title>Comparative genomics of biotechnologically important yeasts.</title>
        <authorList>
            <person name="Riley R."/>
            <person name="Haridas S."/>
            <person name="Wolfe K.H."/>
            <person name="Lopes M.R."/>
            <person name="Hittinger C.T."/>
            <person name="Goeker M."/>
            <person name="Salamov A.A."/>
            <person name="Wisecaver J.H."/>
            <person name="Long T.M."/>
            <person name="Calvey C.H."/>
            <person name="Aerts A.L."/>
            <person name="Barry K.W."/>
            <person name="Choi C."/>
            <person name="Clum A."/>
            <person name="Coughlan A.Y."/>
            <person name="Deshpande S."/>
            <person name="Douglass A.P."/>
            <person name="Hanson S.J."/>
            <person name="Klenk H.-P."/>
            <person name="LaButti K.M."/>
            <person name="Lapidus A."/>
            <person name="Lindquist E.A."/>
            <person name="Lipzen A.M."/>
            <person name="Meier-Kolthoff J.P."/>
            <person name="Ohm R.A."/>
            <person name="Otillar R.P."/>
            <person name="Pangilinan J.L."/>
            <person name="Peng Y."/>
            <person name="Rokas A."/>
            <person name="Rosa C.A."/>
            <person name="Scheuner C."/>
            <person name="Sibirny A.A."/>
            <person name="Slot J.C."/>
            <person name="Stielow J.B."/>
            <person name="Sun H."/>
            <person name="Kurtzman C.P."/>
            <person name="Blackwell M."/>
            <person name="Grigoriev I.V."/>
            <person name="Jeffries T.W."/>
        </authorList>
    </citation>
    <scope>NUCLEOTIDE SEQUENCE [LARGE SCALE GENOMIC DNA]</scope>
    <source>
        <strain evidence="3">ATCC 18201 / CBS 1600 / BCRC 20928 / JCM 3617 / NBRC 0987 / NRRL Y-1542</strain>
    </source>
</reference>
<name>A0A1E4S6Q0_CYBJN</name>
<evidence type="ECO:0000313" key="2">
    <source>
        <dbReference type="EMBL" id="ODV75072.1"/>
    </source>
</evidence>
<protein>
    <submittedName>
        <fullName evidence="2">Uncharacterized protein</fullName>
    </submittedName>
</protein>
<organism evidence="2 3">
    <name type="scientific">Cyberlindnera jadinii (strain ATCC 18201 / CBS 1600 / BCRC 20928 / JCM 3617 / NBRC 0987 / NRRL Y-1542)</name>
    <name type="common">Torula yeast</name>
    <name type="synonym">Candida utilis</name>
    <dbReference type="NCBI Taxonomy" id="983966"/>
    <lineage>
        <taxon>Eukaryota</taxon>
        <taxon>Fungi</taxon>
        <taxon>Dikarya</taxon>
        <taxon>Ascomycota</taxon>
        <taxon>Saccharomycotina</taxon>
        <taxon>Saccharomycetes</taxon>
        <taxon>Phaffomycetales</taxon>
        <taxon>Phaffomycetaceae</taxon>
        <taxon>Cyberlindnera</taxon>
    </lineage>
</organism>
<keyword evidence="1" id="KW-0472">Membrane</keyword>
<dbReference type="Proteomes" id="UP000094389">
    <property type="component" value="Unassembled WGS sequence"/>
</dbReference>
<keyword evidence="1" id="KW-1133">Transmembrane helix</keyword>